<proteinExistence type="predicted"/>
<evidence type="ECO:0000259" key="1">
    <source>
        <dbReference type="PROSITE" id="PS50965"/>
    </source>
</evidence>
<dbReference type="RefSeq" id="WP_013486881.1">
    <property type="nucleotide sequence ID" value="NC_014829.1"/>
</dbReference>
<feature type="domain" description="NERD" evidence="1">
    <location>
        <begin position="37"/>
        <end position="148"/>
    </location>
</feature>
<keyword evidence="3" id="KW-1185">Reference proteome</keyword>
<evidence type="ECO:0000313" key="2">
    <source>
        <dbReference type="EMBL" id="ADU28540.1"/>
    </source>
</evidence>
<sequence>MMLNERLKSTNHQVLAALSPRMTLPKDSYIYFNNLKKGYEGECKFDELCEKYLPPEWFVLRNLHYTLKGTDFQIDSILISQYNLILVDIKNFENDYYIKDGNWYTLSQHQISNPIAQKERIAILFQDLLNHFSSNLLVETYLLFINPAFTLYQAPIDSSLILPTQINRFMKTLNEKPIKLSESHHKLAEFLLSNQTSDKKHKCIPEHRYDMLKKGITCEVCNNFMKLSSKRSYLKCTSCGCEEKVEKAFIRNVLQYRVLFPEKAITTNNLVDWCEVLSDRTVSGLLRSNYKFIGHGKSVQYLV</sequence>
<gene>
    <name evidence="2" type="ordered locus">Bcell_0253</name>
</gene>
<organism evidence="2 3">
    <name type="scientific">Evansella cellulosilytica (strain ATCC 21833 / DSM 2522 / FERM P-1141 / JCM 9156 / N-4)</name>
    <name type="common">Bacillus cellulosilyticus</name>
    <dbReference type="NCBI Taxonomy" id="649639"/>
    <lineage>
        <taxon>Bacteria</taxon>
        <taxon>Bacillati</taxon>
        <taxon>Bacillota</taxon>
        <taxon>Bacilli</taxon>
        <taxon>Bacillales</taxon>
        <taxon>Bacillaceae</taxon>
        <taxon>Evansella</taxon>
    </lineage>
</organism>
<dbReference type="STRING" id="649639.Bcell_0253"/>
<dbReference type="InterPro" id="IPR011528">
    <property type="entry name" value="NERD"/>
</dbReference>
<dbReference type="AlphaFoldDB" id="E6TU80"/>
<dbReference type="EMBL" id="CP002394">
    <property type="protein sequence ID" value="ADU28540.1"/>
    <property type="molecule type" value="Genomic_DNA"/>
</dbReference>
<dbReference type="HOGENOM" id="CLU_073334_0_0_9"/>
<dbReference type="eggNOG" id="ENOG502Z8AV">
    <property type="taxonomic scope" value="Bacteria"/>
</dbReference>
<dbReference type="KEGG" id="bco:Bcell_0253"/>
<reference evidence="2 3" key="1">
    <citation type="submission" date="2010-12" db="EMBL/GenBank/DDBJ databases">
        <title>Complete sequence of Bacillus cellulosilyticus DSM 2522.</title>
        <authorList>
            <consortium name="US DOE Joint Genome Institute"/>
            <person name="Lucas S."/>
            <person name="Copeland A."/>
            <person name="Lapidus A."/>
            <person name="Cheng J.-F."/>
            <person name="Bruce D."/>
            <person name="Goodwin L."/>
            <person name="Pitluck S."/>
            <person name="Chertkov O."/>
            <person name="Detter J.C."/>
            <person name="Han C."/>
            <person name="Tapia R."/>
            <person name="Land M."/>
            <person name="Hauser L."/>
            <person name="Jeffries C."/>
            <person name="Kyrpides N."/>
            <person name="Ivanova N."/>
            <person name="Mikhailova N."/>
            <person name="Brumm P."/>
            <person name="Mead D."/>
            <person name="Woyke T."/>
        </authorList>
    </citation>
    <scope>NUCLEOTIDE SEQUENCE [LARGE SCALE GENOMIC DNA]</scope>
    <source>
        <strain evidence="3">ATCC 21833 / DSM 2522 / FERM P-1141 / JCM 9156 / N-4</strain>
    </source>
</reference>
<accession>E6TU80</accession>
<dbReference type="Proteomes" id="UP000001401">
    <property type="component" value="Chromosome"/>
</dbReference>
<dbReference type="Pfam" id="PF08378">
    <property type="entry name" value="NERD"/>
    <property type="match status" value="1"/>
</dbReference>
<protein>
    <submittedName>
        <fullName evidence="2">NERD domain protein</fullName>
    </submittedName>
</protein>
<dbReference type="OrthoDB" id="2164794at2"/>
<evidence type="ECO:0000313" key="3">
    <source>
        <dbReference type="Proteomes" id="UP000001401"/>
    </source>
</evidence>
<name>E6TU80_EVAC2</name>
<dbReference type="PROSITE" id="PS50965">
    <property type="entry name" value="NERD"/>
    <property type="match status" value="1"/>
</dbReference>